<dbReference type="EMBL" id="CP002192">
    <property type="protein sequence ID" value="AFD26954.1"/>
    <property type="molecule type" value="Genomic_DNA"/>
</dbReference>
<evidence type="ECO:0000313" key="7">
    <source>
        <dbReference type="EMBL" id="AFD26954.1"/>
    </source>
</evidence>
<keyword evidence="8" id="KW-1185">Reference proteome</keyword>
<gene>
    <name evidence="7" type="primary">fepB</name>
    <name evidence="7" type="ordered locus">DGo_PA0068</name>
</gene>
<dbReference type="Gene3D" id="3.40.50.1980">
    <property type="entry name" value="Nitrogenase molybdenum iron protein domain"/>
    <property type="match status" value="2"/>
</dbReference>
<dbReference type="PATRIC" id="fig|745776.4.peg.3106"/>
<dbReference type="Pfam" id="PF01497">
    <property type="entry name" value="Peripla_BP_2"/>
    <property type="match status" value="1"/>
</dbReference>
<organism evidence="7 8">
    <name type="scientific">Deinococcus gobiensis (strain DSM 21396 / JCM 16679 / CGMCC 1.7299 / I-0)</name>
    <dbReference type="NCBI Taxonomy" id="745776"/>
    <lineage>
        <taxon>Bacteria</taxon>
        <taxon>Thermotogati</taxon>
        <taxon>Deinococcota</taxon>
        <taxon>Deinococci</taxon>
        <taxon>Deinococcales</taxon>
        <taxon>Deinococcaceae</taxon>
        <taxon>Deinococcus</taxon>
    </lineage>
</organism>
<dbReference type="RefSeq" id="WP_014695472.1">
    <property type="nucleotide sequence ID" value="NC_017805.1"/>
</dbReference>
<feature type="chain" id="PRO_5003612610" evidence="5">
    <location>
        <begin position="22"/>
        <end position="318"/>
    </location>
</feature>
<comment type="similarity">
    <text evidence="2">Belongs to the bacterial solute-binding protein 8 family.</text>
</comment>
<evidence type="ECO:0000256" key="2">
    <source>
        <dbReference type="ARBA" id="ARBA00008814"/>
    </source>
</evidence>
<dbReference type="InterPro" id="IPR002491">
    <property type="entry name" value="ABC_transptr_periplasmic_BD"/>
</dbReference>
<geneLocation type="plasmid" evidence="7 8">
    <name>P1</name>
</geneLocation>
<keyword evidence="4 5" id="KW-0732">Signal</keyword>
<dbReference type="SUPFAM" id="SSF53807">
    <property type="entry name" value="Helical backbone' metal receptor"/>
    <property type="match status" value="1"/>
</dbReference>
<reference evidence="7 8" key="1">
    <citation type="journal article" date="2012" name="PLoS ONE">
        <title>Genome sequence and transcriptome analysis of the radioresistant bacterium Deinococcus gobiensis: insights into the extreme environmental adaptations.</title>
        <authorList>
            <person name="Yuan M."/>
            <person name="Chen M."/>
            <person name="Zhang W."/>
            <person name="Lu W."/>
            <person name="Wang J."/>
            <person name="Yang M."/>
            <person name="Zhao P."/>
            <person name="Tang R."/>
            <person name="Li X."/>
            <person name="Hao Y."/>
            <person name="Zhou Z."/>
            <person name="Zhan Y."/>
            <person name="Yu H."/>
            <person name="Teng C."/>
            <person name="Yan Y."/>
            <person name="Ping S."/>
            <person name="Wang Y."/>
            <person name="Lin M."/>
        </authorList>
    </citation>
    <scope>NUCLEOTIDE SEQUENCE [LARGE SCALE GENOMIC DNA]</scope>
    <source>
        <strain evidence="8">DSM 21396 / JCM 16679 / CGMCC 1.7299 / I-0</strain>
        <plasmid evidence="7">P1</plasmid>
    </source>
</reference>
<evidence type="ECO:0000313" key="8">
    <source>
        <dbReference type="Proteomes" id="UP000007575"/>
    </source>
</evidence>
<evidence type="ECO:0000256" key="3">
    <source>
        <dbReference type="ARBA" id="ARBA00022448"/>
    </source>
</evidence>
<dbReference type="OrthoDB" id="61776at2"/>
<protein>
    <submittedName>
        <fullName evidence="7">ABC-type Fe3+-siderophore transport system, periplasmic component</fullName>
    </submittedName>
</protein>
<dbReference type="Proteomes" id="UP000007575">
    <property type="component" value="Plasmid P1"/>
</dbReference>
<name>H8H0T5_DEIGI</name>
<dbReference type="InterPro" id="IPR051313">
    <property type="entry name" value="Bact_iron-sidero_bind"/>
</dbReference>
<dbReference type="AlphaFoldDB" id="H8H0T5"/>
<dbReference type="GO" id="GO:0030288">
    <property type="term" value="C:outer membrane-bounded periplasmic space"/>
    <property type="evidence" value="ECO:0007669"/>
    <property type="project" value="TreeGrafter"/>
</dbReference>
<comment type="subcellular location">
    <subcellularLocation>
        <location evidence="1">Cell envelope</location>
    </subcellularLocation>
</comment>
<keyword evidence="7" id="KW-0614">Plasmid</keyword>
<evidence type="ECO:0000256" key="1">
    <source>
        <dbReference type="ARBA" id="ARBA00004196"/>
    </source>
</evidence>
<evidence type="ECO:0000256" key="5">
    <source>
        <dbReference type="SAM" id="SignalP"/>
    </source>
</evidence>
<proteinExistence type="inferred from homology"/>
<feature type="domain" description="Fe/B12 periplasmic-binding" evidence="6">
    <location>
        <begin position="41"/>
        <end position="317"/>
    </location>
</feature>
<evidence type="ECO:0000256" key="4">
    <source>
        <dbReference type="ARBA" id="ARBA00022729"/>
    </source>
</evidence>
<dbReference type="HOGENOM" id="CLU_873785_0_0_0"/>
<dbReference type="GO" id="GO:1901678">
    <property type="term" value="P:iron coordination entity transport"/>
    <property type="evidence" value="ECO:0007669"/>
    <property type="project" value="UniProtKB-ARBA"/>
</dbReference>
<dbReference type="KEGG" id="dgo:DGo_PA0068"/>
<dbReference type="PROSITE" id="PS50983">
    <property type="entry name" value="FE_B12_PBP"/>
    <property type="match status" value="1"/>
</dbReference>
<sequence length="318" mass="34072">MSRDKLALTFAALALAGTAAAQTLNVKHDEGTSPVKANPQRIVVMDEESLGWISALGLSDRIVGLGSAYITPADVTGTVIKPAVLRGGFFGRAGLKNPAYVGDWQKPSLETIASLKPDLIVRLTWDGNQNYDNLSKIAPVLGYREGGAGFWQKGVRDLGRIFGKQVQAEQVIKNVADTNRANARSLLAAGVFSKYPKVIVVAPFSGGNNWVYTATRLIPDLQALGFKNAYRPGKTVLGVGEQISDEALLGLDKQTLVVLFPPGGKYNGAEAFLKTPVGQRLAAQSVLYVPEDYSAYTGPLVSVRNSNDLTKLILEKTK</sequence>
<dbReference type="PANTHER" id="PTHR30532:SF28">
    <property type="entry name" value="PETROBACTIN-BINDING PROTEIN YCLQ"/>
    <property type="match status" value="1"/>
</dbReference>
<keyword evidence="3" id="KW-0813">Transport</keyword>
<feature type="signal peptide" evidence="5">
    <location>
        <begin position="1"/>
        <end position="21"/>
    </location>
</feature>
<dbReference type="PANTHER" id="PTHR30532">
    <property type="entry name" value="IRON III DICITRATE-BINDING PERIPLASMIC PROTEIN"/>
    <property type="match status" value="1"/>
</dbReference>
<evidence type="ECO:0000259" key="6">
    <source>
        <dbReference type="PROSITE" id="PS50983"/>
    </source>
</evidence>
<accession>H8H0T5</accession>